<organism evidence="1 2">
    <name type="scientific">Gossypium gossypioides</name>
    <name type="common">Mexican cotton</name>
    <name type="synonym">Selera gossypioides</name>
    <dbReference type="NCBI Taxonomy" id="34282"/>
    <lineage>
        <taxon>Eukaryota</taxon>
        <taxon>Viridiplantae</taxon>
        <taxon>Streptophyta</taxon>
        <taxon>Embryophyta</taxon>
        <taxon>Tracheophyta</taxon>
        <taxon>Spermatophyta</taxon>
        <taxon>Magnoliopsida</taxon>
        <taxon>eudicotyledons</taxon>
        <taxon>Gunneridae</taxon>
        <taxon>Pentapetalae</taxon>
        <taxon>rosids</taxon>
        <taxon>malvids</taxon>
        <taxon>Malvales</taxon>
        <taxon>Malvaceae</taxon>
        <taxon>Malvoideae</taxon>
        <taxon>Gossypium</taxon>
    </lineage>
</organism>
<reference evidence="1 2" key="1">
    <citation type="journal article" date="2019" name="Genome Biol. Evol.">
        <title>Insights into the evolution of the New World diploid cottons (Gossypium, subgenus Houzingenia) based on genome sequencing.</title>
        <authorList>
            <person name="Grover C.E."/>
            <person name="Arick M.A. 2nd"/>
            <person name="Thrash A."/>
            <person name="Conover J.L."/>
            <person name="Sanders W.S."/>
            <person name="Peterson D.G."/>
            <person name="Frelichowski J.E."/>
            <person name="Scheffler J.A."/>
            <person name="Scheffler B.E."/>
            <person name="Wendel J.F."/>
        </authorList>
    </citation>
    <scope>NUCLEOTIDE SEQUENCE [LARGE SCALE GENOMIC DNA]</scope>
    <source>
        <strain evidence="1">5</strain>
        <tissue evidence="1">Leaf</tissue>
    </source>
</reference>
<name>A0A7J9BU75_GOSGO</name>
<comment type="caution">
    <text evidence="1">The sequence shown here is derived from an EMBL/GenBank/DDBJ whole genome shotgun (WGS) entry which is preliminary data.</text>
</comment>
<sequence length="46" mass="5731">MFRLHNRDPIIQTKLILHFQRRGKRVLRLVDQIFYFTYRCCHVIKG</sequence>
<dbReference type="EMBL" id="JABEZY010000006">
    <property type="protein sequence ID" value="MBA0739716.1"/>
    <property type="molecule type" value="Genomic_DNA"/>
</dbReference>
<dbReference type="OrthoDB" id="10390643at2759"/>
<keyword evidence="2" id="KW-1185">Reference proteome</keyword>
<dbReference type="Proteomes" id="UP000593579">
    <property type="component" value="Unassembled WGS sequence"/>
</dbReference>
<gene>
    <name evidence="1" type="ORF">Gogos_012954</name>
</gene>
<dbReference type="EMBL" id="JABEZY010000006">
    <property type="protein sequence ID" value="MBA0739715.1"/>
    <property type="molecule type" value="Genomic_DNA"/>
</dbReference>
<evidence type="ECO:0000313" key="2">
    <source>
        <dbReference type="Proteomes" id="UP000593579"/>
    </source>
</evidence>
<proteinExistence type="predicted"/>
<accession>A0A7J9BU75</accession>
<evidence type="ECO:0000313" key="1">
    <source>
        <dbReference type="EMBL" id="MBA0739716.1"/>
    </source>
</evidence>
<dbReference type="AlphaFoldDB" id="A0A7J9BU75"/>
<protein>
    <submittedName>
        <fullName evidence="1">Uncharacterized protein</fullName>
    </submittedName>
</protein>
<reference evidence="1" key="2">
    <citation type="submission" date="2020-04" db="EMBL/GenBank/DDBJ databases">
        <authorList>
            <person name="Grover C.E."/>
            <person name="Arick M.A. II"/>
            <person name="Thrash A."/>
            <person name="Conover J.L."/>
            <person name="Sanders W.S."/>
            <person name="Peterson D.G."/>
            <person name="Scheffler J.A."/>
            <person name="Scheffler B.E."/>
            <person name="Wendel J.F."/>
        </authorList>
    </citation>
    <scope>NUCLEOTIDE SEQUENCE</scope>
    <source>
        <strain evidence="1">5</strain>
        <tissue evidence="1">Leaf</tissue>
    </source>
</reference>